<evidence type="ECO:0000313" key="6">
    <source>
        <dbReference type="Proteomes" id="UP000515211"/>
    </source>
</evidence>
<dbReference type="OrthoDB" id="646178at2759"/>
<dbReference type="InterPro" id="IPR058922">
    <property type="entry name" value="WHD_DRP"/>
</dbReference>
<dbReference type="SUPFAM" id="SSF52058">
    <property type="entry name" value="L domain-like"/>
    <property type="match status" value="1"/>
</dbReference>
<keyword evidence="6" id="KW-1185">Reference proteome</keyword>
<dbReference type="Proteomes" id="UP000515211">
    <property type="component" value="Chromosome 4"/>
</dbReference>
<proteinExistence type="predicted"/>
<dbReference type="InterPro" id="IPR002182">
    <property type="entry name" value="NB-ARC"/>
</dbReference>
<reference evidence="7" key="2">
    <citation type="submission" date="2025-08" db="UniProtKB">
        <authorList>
            <consortium name="RefSeq"/>
        </authorList>
    </citation>
    <scope>IDENTIFICATION</scope>
    <source>
        <tissue evidence="7">Whole plant</tissue>
    </source>
</reference>
<dbReference type="PANTHER" id="PTHR23155:SF1193">
    <property type="entry name" value="DISEASE RESISTANCE PROTEIN RPP13-RELATED"/>
    <property type="match status" value="1"/>
</dbReference>
<keyword evidence="1" id="KW-0677">Repeat</keyword>
<gene>
    <name evidence="7" type="primary">LOC107486170</name>
</gene>
<dbReference type="InterPro" id="IPR042197">
    <property type="entry name" value="Apaf_helical"/>
</dbReference>
<dbReference type="InterPro" id="IPR032675">
    <property type="entry name" value="LRR_dom_sf"/>
</dbReference>
<dbReference type="Gene3D" id="3.40.50.300">
    <property type="entry name" value="P-loop containing nucleotide triphosphate hydrolases"/>
    <property type="match status" value="1"/>
</dbReference>
<dbReference type="Gene3D" id="3.80.10.10">
    <property type="entry name" value="Ribonuclease Inhibitor"/>
    <property type="match status" value="1"/>
</dbReference>
<dbReference type="Pfam" id="PF23559">
    <property type="entry name" value="WHD_DRP"/>
    <property type="match status" value="1"/>
</dbReference>
<evidence type="ECO:0000259" key="4">
    <source>
        <dbReference type="Pfam" id="PF23559"/>
    </source>
</evidence>
<dbReference type="Pfam" id="PF23598">
    <property type="entry name" value="LRR_14"/>
    <property type="match status" value="1"/>
</dbReference>
<dbReference type="PANTHER" id="PTHR23155">
    <property type="entry name" value="DISEASE RESISTANCE PROTEIN RP"/>
    <property type="match status" value="1"/>
</dbReference>
<evidence type="ECO:0000256" key="1">
    <source>
        <dbReference type="ARBA" id="ARBA00022737"/>
    </source>
</evidence>
<dbReference type="InterPro" id="IPR036388">
    <property type="entry name" value="WH-like_DNA-bd_sf"/>
</dbReference>
<sequence>MVDSVDTIAWQNLSRLLANELISLPGVNDQTRSVREAVNHSRDMAYTAEDIVDTYAVNVNMHRSRNMLVKYFHSRNQVVNRKLIAMMSGVRELYEKTYKNNSIYGIHQGDFECYTRNKEFAKDSLIVKRRDVEEEEVVGMVRDSNEVISQLEGGDLSRGVVCILGMGGLGKTTLARKIYNNNKIKSMFPCCVWGFVSNYYSAQELLMSILKLLDLPEEEYKYLTNPEQMKRKVRESMSGKKYLVVLDDIWYTQVWDELHEAFPDDNNGSRILITIRMENISRYTNATFTYRLPFLDETQSWELFYNKVFCKARCPPELEPAGKEMAKACKGLPLAIVVFAGMVAKKEKSLREWDRIKNNVSWYHTREDYRIVTDILKLSYDSLPQILKPCFLYLGVYPEDYEIPARTLCQLWIAEGFIQAREATEAGPSNSQEVEDIAEMYLDNLVERSLVQVASKRSDEGVKTCRVHALLREICISESKENKFMEVCEELDANRCNSRRVSLQYKGECLPTTGDKWLARSLLFFGEETPWERESQGWKQIRNGFKLGRVLDMNQVSLCLSPRGLKTLIHLRFLKVTASSTRIGNDVLASVCNLWNLETLYLWITEDITLPSKIWKLKSLRHLYLNFADIILRGLSQRVPMPGMEMVERANTLQVWSRAASMSRMKIGETKVENLQTLNNIYLNARTASVLNKGMFPNLTKLTLRRELTDLPEPPEKEFLGNSLRCLNKLRTLKLLRIAKLPLDPNAYPTSLTKITIAYFGLLHARMIKTLGQLANLRTLKLVGGSIIGDVDCVAGDFPQLQVLHVSDSCRWKKEEGAMPQLRYCNNPRIHD</sequence>
<dbReference type="GO" id="GO:0043531">
    <property type="term" value="F:ADP binding"/>
    <property type="evidence" value="ECO:0007669"/>
    <property type="project" value="InterPro"/>
</dbReference>
<reference evidence="6" key="1">
    <citation type="journal article" date="2016" name="Nat. Genet.">
        <title>The genome sequences of Arachis duranensis and Arachis ipaensis, the diploid ancestors of cultivated peanut.</title>
        <authorList>
            <person name="Bertioli D.J."/>
            <person name="Cannon S.B."/>
            <person name="Froenicke L."/>
            <person name="Huang G."/>
            <person name="Farmer A.D."/>
            <person name="Cannon E.K."/>
            <person name="Liu X."/>
            <person name="Gao D."/>
            <person name="Clevenger J."/>
            <person name="Dash S."/>
            <person name="Ren L."/>
            <person name="Moretzsohn M.C."/>
            <person name="Shirasawa K."/>
            <person name="Huang W."/>
            <person name="Vidigal B."/>
            <person name="Abernathy B."/>
            <person name="Chu Y."/>
            <person name="Niederhuth C.E."/>
            <person name="Umale P."/>
            <person name="Araujo A.C."/>
            <person name="Kozik A."/>
            <person name="Kim K.D."/>
            <person name="Burow M.D."/>
            <person name="Varshney R.K."/>
            <person name="Wang X."/>
            <person name="Zhang X."/>
            <person name="Barkley N."/>
            <person name="Guimaraes P.M."/>
            <person name="Isobe S."/>
            <person name="Guo B."/>
            <person name="Liao B."/>
            <person name="Stalker H.T."/>
            <person name="Schmitz R.J."/>
            <person name="Scheffler B.E."/>
            <person name="Leal-Bertioli S.C."/>
            <person name="Xun X."/>
            <person name="Jackson S.A."/>
            <person name="Michelmore R."/>
            <person name="Ozias-Akins P."/>
        </authorList>
    </citation>
    <scope>NUCLEOTIDE SEQUENCE [LARGE SCALE GENOMIC DNA]</scope>
    <source>
        <strain evidence="6">cv. V14167</strain>
    </source>
</reference>
<feature type="domain" description="Disease resistance protein winged helix" evidence="4">
    <location>
        <begin position="396"/>
        <end position="474"/>
    </location>
</feature>
<dbReference type="FunFam" id="1.10.10.10:FF:000322">
    <property type="entry name" value="Probable disease resistance protein At1g63360"/>
    <property type="match status" value="1"/>
</dbReference>
<dbReference type="AlphaFoldDB" id="A0A6P4D4D0"/>
<dbReference type="InterPro" id="IPR055414">
    <property type="entry name" value="LRR_R13L4/SHOC2-like"/>
</dbReference>
<evidence type="ECO:0000313" key="7">
    <source>
        <dbReference type="RefSeq" id="XP_015962213.1"/>
    </source>
</evidence>
<protein>
    <submittedName>
        <fullName evidence="7">Disease resistance protein RPP13-like</fullName>
    </submittedName>
</protein>
<feature type="domain" description="Disease resistance R13L4/SHOC-2-like LRR" evidence="5">
    <location>
        <begin position="544"/>
        <end position="824"/>
    </location>
</feature>
<dbReference type="PRINTS" id="PR00364">
    <property type="entry name" value="DISEASERSIST"/>
</dbReference>
<dbReference type="RefSeq" id="XP_015962213.1">
    <property type="nucleotide sequence ID" value="XM_016106727.1"/>
</dbReference>
<dbReference type="InterPro" id="IPR027417">
    <property type="entry name" value="P-loop_NTPase"/>
</dbReference>
<dbReference type="GeneID" id="107486170"/>
<dbReference type="Pfam" id="PF00931">
    <property type="entry name" value="NB-ARC"/>
    <property type="match status" value="1"/>
</dbReference>
<evidence type="ECO:0000259" key="5">
    <source>
        <dbReference type="Pfam" id="PF23598"/>
    </source>
</evidence>
<dbReference type="Gene3D" id="1.10.8.430">
    <property type="entry name" value="Helical domain of apoptotic protease-activating factors"/>
    <property type="match status" value="1"/>
</dbReference>
<accession>A0A6P4D4D0</accession>
<dbReference type="SUPFAM" id="SSF52540">
    <property type="entry name" value="P-loop containing nucleoside triphosphate hydrolases"/>
    <property type="match status" value="1"/>
</dbReference>
<dbReference type="KEGG" id="adu:107486170"/>
<feature type="domain" description="NB-ARC" evidence="3">
    <location>
        <begin position="145"/>
        <end position="311"/>
    </location>
</feature>
<dbReference type="GO" id="GO:0098542">
    <property type="term" value="P:defense response to other organism"/>
    <property type="evidence" value="ECO:0007669"/>
    <property type="project" value="TreeGrafter"/>
</dbReference>
<name>A0A6P4D4D0_ARADU</name>
<organism evidence="6 7">
    <name type="scientific">Arachis duranensis</name>
    <name type="common">Wild peanut</name>
    <dbReference type="NCBI Taxonomy" id="130453"/>
    <lineage>
        <taxon>Eukaryota</taxon>
        <taxon>Viridiplantae</taxon>
        <taxon>Streptophyta</taxon>
        <taxon>Embryophyta</taxon>
        <taxon>Tracheophyta</taxon>
        <taxon>Spermatophyta</taxon>
        <taxon>Magnoliopsida</taxon>
        <taxon>eudicotyledons</taxon>
        <taxon>Gunneridae</taxon>
        <taxon>Pentapetalae</taxon>
        <taxon>rosids</taxon>
        <taxon>fabids</taxon>
        <taxon>Fabales</taxon>
        <taxon>Fabaceae</taxon>
        <taxon>Papilionoideae</taxon>
        <taxon>50 kb inversion clade</taxon>
        <taxon>dalbergioids sensu lato</taxon>
        <taxon>Dalbergieae</taxon>
        <taxon>Pterocarpus clade</taxon>
        <taxon>Arachis</taxon>
    </lineage>
</organism>
<dbReference type="FunFam" id="3.40.50.300:FF:001091">
    <property type="entry name" value="Probable disease resistance protein At1g61300"/>
    <property type="match status" value="1"/>
</dbReference>
<evidence type="ECO:0000256" key="2">
    <source>
        <dbReference type="ARBA" id="ARBA00022821"/>
    </source>
</evidence>
<dbReference type="Gene3D" id="1.10.10.10">
    <property type="entry name" value="Winged helix-like DNA-binding domain superfamily/Winged helix DNA-binding domain"/>
    <property type="match status" value="1"/>
</dbReference>
<evidence type="ECO:0000259" key="3">
    <source>
        <dbReference type="Pfam" id="PF00931"/>
    </source>
</evidence>
<keyword evidence="2" id="KW-0611">Plant defense</keyword>
<dbReference type="InterPro" id="IPR044974">
    <property type="entry name" value="Disease_R_plants"/>
</dbReference>